<protein>
    <submittedName>
        <fullName evidence="2">RING H2 finger protein</fullName>
    </submittedName>
</protein>
<evidence type="ECO:0000313" key="2">
    <source>
        <dbReference type="EMBL" id="QYA18321.1"/>
    </source>
</evidence>
<evidence type="ECO:0000256" key="1">
    <source>
        <dbReference type="SAM" id="MobiDB-lite"/>
    </source>
</evidence>
<feature type="compositionally biased region" description="Acidic residues" evidence="1">
    <location>
        <begin position="181"/>
        <end position="191"/>
    </location>
</feature>
<feature type="compositionally biased region" description="Basic and acidic residues" evidence="1">
    <location>
        <begin position="82"/>
        <end position="92"/>
    </location>
</feature>
<feature type="compositionally biased region" description="Acidic residues" evidence="1">
    <location>
        <begin position="93"/>
        <end position="110"/>
    </location>
</feature>
<dbReference type="InterPro" id="IPR013083">
    <property type="entry name" value="Znf_RING/FYVE/PHD"/>
</dbReference>
<sequence length="191" mass="21168">MSSKKTSKKDTKSKSPEPICAITLVPLSQLSDEDKMFLPCSHGFDKKAILTHIKKVSAECPVCRTSIHVTASELGLTTETPESEKVTKCAKEIEDDDSEMEDDDDEDDADSATLDSEEPRSEETGSIGSLRDFIEDDEEDEASVDDEEVDYVPTDEEEDDTISSEVDSDEEEYESDSKDDSSEEDDEAETD</sequence>
<gene>
    <name evidence="2" type="ORF">KOM_12_51</name>
</gene>
<proteinExistence type="predicted"/>
<feature type="region of interest" description="Disordered" evidence="1">
    <location>
        <begin position="71"/>
        <end position="191"/>
    </location>
</feature>
<dbReference type="EMBL" id="MZ420154">
    <property type="protein sequence ID" value="QYA18321.1"/>
    <property type="molecule type" value="Genomic_DNA"/>
</dbReference>
<dbReference type="Gene3D" id="3.30.40.10">
    <property type="entry name" value="Zinc/RING finger domain, C3HC4 (zinc finger)"/>
    <property type="match status" value="1"/>
</dbReference>
<reference evidence="2" key="1">
    <citation type="submission" date="2021-06" db="EMBL/GenBank/DDBJ databases">
        <authorList>
            <person name="Rolland C."/>
        </authorList>
    </citation>
    <scope>NUCLEOTIDE SEQUENCE</scope>
    <source>
        <strain evidence="2">347.936635</strain>
    </source>
</reference>
<organism evidence="2">
    <name type="scientific">Clandestinovirus</name>
    <dbReference type="NCBI Taxonomy" id="2831644"/>
    <lineage>
        <taxon>Viruses</taxon>
    </lineage>
</organism>
<name>A0A8F8PK28_9VIRU</name>
<dbReference type="SUPFAM" id="SSF57850">
    <property type="entry name" value="RING/U-box"/>
    <property type="match status" value="1"/>
</dbReference>
<feature type="compositionally biased region" description="Acidic residues" evidence="1">
    <location>
        <begin position="134"/>
        <end position="174"/>
    </location>
</feature>
<accession>A0A8F8PK28</accession>